<name>A0A841HZH2_9DEIO</name>
<evidence type="ECO:0000256" key="1">
    <source>
        <dbReference type="SAM" id="Coils"/>
    </source>
</evidence>
<protein>
    <submittedName>
        <fullName evidence="2">Uncharacterized protein</fullName>
    </submittedName>
</protein>
<comment type="caution">
    <text evidence="2">The sequence shown here is derived from an EMBL/GenBank/DDBJ whole genome shotgun (WGS) entry which is preliminary data.</text>
</comment>
<reference evidence="2 3" key="1">
    <citation type="submission" date="2020-08" db="EMBL/GenBank/DDBJ databases">
        <title>Genomic Encyclopedia of Type Strains, Phase IV (KMG-IV): sequencing the most valuable type-strain genomes for metagenomic binning, comparative biology and taxonomic classification.</title>
        <authorList>
            <person name="Goeker M."/>
        </authorList>
    </citation>
    <scope>NUCLEOTIDE SEQUENCE [LARGE SCALE GENOMIC DNA]</scope>
    <source>
        <strain evidence="2 3">DSM 21458</strain>
    </source>
</reference>
<evidence type="ECO:0000313" key="3">
    <source>
        <dbReference type="Proteomes" id="UP000569951"/>
    </source>
</evidence>
<gene>
    <name evidence="2" type="ORF">HNR42_001768</name>
</gene>
<proteinExistence type="predicted"/>
<organism evidence="2 3">
    <name type="scientific">Deinobacterium chartae</name>
    <dbReference type="NCBI Taxonomy" id="521158"/>
    <lineage>
        <taxon>Bacteria</taxon>
        <taxon>Thermotogati</taxon>
        <taxon>Deinococcota</taxon>
        <taxon>Deinococci</taxon>
        <taxon>Deinococcales</taxon>
        <taxon>Deinococcaceae</taxon>
        <taxon>Deinobacterium</taxon>
    </lineage>
</organism>
<sequence length="894" mass="97288">MSSILETTVKLLSDLAAPSMIQAALREAAERSGKSADELSVREVEQILKSNVYRALQLSVPASLAKARIQQTINALNDLEGQGHVQSNNTLERQEAQVVALEETARKFNLYFEWPETQKFRSLMSVIREQHGQGRAIPNLLRDASVLKDALERKLQELLVTQGRDVAELKADFERVRSVGGPKVRRLENLIHQIETAQEQSALSSAEIERARKLAAELRKLVESSVVTRPVLEDIAEDVILDSGTSDSIDVTATGEFIFDLDIDDPEVVVDFGELTAEQSSKLLEIDLGEQARTLESLERDFAGVLRVSPELQARFAALQASHSKRELVRDDIAALKDDLQTLKAQLLERQRTELAALKARIESLRTAGQSVGEANLLASVSEGMLDGAALVTDELTNLRELLEVLERQAAEAARLRAEEAAQRERALARQRQALARFTVPRGASAAQAAHLEALRTALQQRTEAGEPDEAAVRALVEAHGQISKQVLRSGEAALSSLRGRLSTLPELPELAGDLAALQGRIEQALAEFAAGRAVDASALEAQGKNLEARYRAAVQSRLDTLASIARLSGASELSARIAALKESDFPDLAALEVEVHAARETKLLAQQREIQEIEAAARDYTDLPAFANLEAQLRQARSMIQSGEIAVLDTAWALLESLSLEAEQQRSNLDARSSAVIEEYGRYRGLEGETIRQLGRLAELLRAQRALGQLSPSARESYVTTLRDAEVLLIEARAEHEAARQVAAALQDPSALEGLLGVFDAFGTTPTAEPGREQAPDPVTRVSANLAVRLQELCRERGVDSVVLVQNGQAQWGELPGGQDALRDLVQATAELSGELRRQPPRLLTLEYGGGALIALLFPAKSAQLLVGLSDITQLSRLLALLGRQQAELNGLL</sequence>
<dbReference type="EMBL" id="JACHHG010000005">
    <property type="protein sequence ID" value="MBB6098343.1"/>
    <property type="molecule type" value="Genomic_DNA"/>
</dbReference>
<keyword evidence="3" id="KW-1185">Reference proteome</keyword>
<feature type="coiled-coil region" evidence="1">
    <location>
        <begin position="326"/>
        <end position="431"/>
    </location>
</feature>
<feature type="coiled-coil region" evidence="1">
    <location>
        <begin position="62"/>
        <end position="104"/>
    </location>
</feature>
<evidence type="ECO:0000313" key="2">
    <source>
        <dbReference type="EMBL" id="MBB6098343.1"/>
    </source>
</evidence>
<dbReference type="RefSeq" id="WP_183986639.1">
    <property type="nucleotide sequence ID" value="NZ_JACHHG010000005.1"/>
</dbReference>
<keyword evidence="1" id="KW-0175">Coiled coil</keyword>
<dbReference type="Proteomes" id="UP000569951">
    <property type="component" value="Unassembled WGS sequence"/>
</dbReference>
<dbReference type="AlphaFoldDB" id="A0A841HZH2"/>
<accession>A0A841HZH2</accession>